<dbReference type="AlphaFoldDB" id="A0A7J0BW70"/>
<dbReference type="RefSeq" id="WP_174410570.1">
    <property type="nucleotide sequence ID" value="NZ_BLVP01000010.1"/>
</dbReference>
<accession>A0A7J0BW70</accession>
<comment type="caution">
    <text evidence="1">The sequence shown here is derived from an EMBL/GenBank/DDBJ whole genome shotgun (WGS) entry which is preliminary data.</text>
</comment>
<dbReference type="Proteomes" id="UP000503820">
    <property type="component" value="Unassembled WGS sequence"/>
</dbReference>
<dbReference type="InterPro" id="IPR035069">
    <property type="entry name" value="TTHA1013/TTHA0281-like"/>
</dbReference>
<name>A0A7J0BW70_9BACT</name>
<reference evidence="1 2" key="1">
    <citation type="submission" date="2020-05" db="EMBL/GenBank/DDBJ databases">
        <title>Draft genome sequence of Desulfovibrio psychrotolerans JS1T.</title>
        <authorList>
            <person name="Ueno A."/>
            <person name="Tamazawa S."/>
            <person name="Tamamura S."/>
            <person name="Murakami T."/>
            <person name="Kiyama T."/>
            <person name="Inomata H."/>
            <person name="Amano Y."/>
            <person name="Miyakawa K."/>
            <person name="Tamaki H."/>
            <person name="Naganuma T."/>
            <person name="Kaneko K."/>
        </authorList>
    </citation>
    <scope>NUCLEOTIDE SEQUENCE [LARGE SCALE GENOMIC DNA]</scope>
    <source>
        <strain evidence="1 2">JS1</strain>
    </source>
</reference>
<evidence type="ECO:0000313" key="1">
    <source>
        <dbReference type="EMBL" id="GFM37957.1"/>
    </source>
</evidence>
<protein>
    <recommendedName>
        <fullName evidence="3">Antitoxin HicB</fullName>
    </recommendedName>
</protein>
<dbReference type="EMBL" id="BLVP01000010">
    <property type="protein sequence ID" value="GFM37957.1"/>
    <property type="molecule type" value="Genomic_DNA"/>
</dbReference>
<sequence length="107" mass="12166">MNTKHYTYRVIWSDEDQEFIGLCAEFPSLSWLDEDQMQALAGIVRLVDQTVQDMLSAGETMPEPLSHRKFSGKISLRTTPETHRALVLAAAEHNVSLNRHICALLNR</sequence>
<gene>
    <name evidence="1" type="ORF">DSM19430T_26410</name>
</gene>
<organism evidence="1 2">
    <name type="scientific">Desulfovibrio psychrotolerans</name>
    <dbReference type="NCBI Taxonomy" id="415242"/>
    <lineage>
        <taxon>Bacteria</taxon>
        <taxon>Pseudomonadati</taxon>
        <taxon>Thermodesulfobacteriota</taxon>
        <taxon>Desulfovibrionia</taxon>
        <taxon>Desulfovibrionales</taxon>
        <taxon>Desulfovibrionaceae</taxon>
        <taxon>Desulfovibrio</taxon>
    </lineage>
</organism>
<dbReference type="Pfam" id="PF05534">
    <property type="entry name" value="HicB"/>
    <property type="match status" value="1"/>
</dbReference>
<dbReference type="InterPro" id="IPR008651">
    <property type="entry name" value="Uncharacterised_HicB"/>
</dbReference>
<evidence type="ECO:0008006" key="3">
    <source>
        <dbReference type="Google" id="ProtNLM"/>
    </source>
</evidence>
<proteinExistence type="predicted"/>
<evidence type="ECO:0000313" key="2">
    <source>
        <dbReference type="Proteomes" id="UP000503820"/>
    </source>
</evidence>
<keyword evidence="2" id="KW-1185">Reference proteome</keyword>
<dbReference type="SUPFAM" id="SSF143100">
    <property type="entry name" value="TTHA1013/TTHA0281-like"/>
    <property type="match status" value="1"/>
</dbReference>